<feature type="transmembrane region" description="Helical" evidence="6">
    <location>
        <begin position="142"/>
        <end position="164"/>
    </location>
</feature>
<keyword evidence="4 6" id="KW-1133">Transmembrane helix</keyword>
<accession>A0ABM1BWT5</accession>
<proteinExistence type="inferred from homology"/>
<protein>
    <submittedName>
        <fullName evidence="8">Progestin and adipoQ receptor family member 3-like</fullName>
    </submittedName>
</protein>
<evidence type="ECO:0000256" key="6">
    <source>
        <dbReference type="SAM" id="Phobius"/>
    </source>
</evidence>
<dbReference type="PANTHER" id="PTHR20855">
    <property type="entry name" value="ADIPOR/PROGESTIN RECEPTOR-RELATED"/>
    <property type="match status" value="1"/>
</dbReference>
<feature type="transmembrane region" description="Helical" evidence="6">
    <location>
        <begin position="76"/>
        <end position="99"/>
    </location>
</feature>
<evidence type="ECO:0000256" key="4">
    <source>
        <dbReference type="ARBA" id="ARBA00022989"/>
    </source>
</evidence>
<keyword evidence="3 6" id="KW-0812">Transmembrane</keyword>
<dbReference type="GeneID" id="106474045"/>
<dbReference type="PANTHER" id="PTHR20855:SF15">
    <property type="entry name" value="PROGESTIN AND ADIPOQ RECEPTOR FAMILY MEMBER 3"/>
    <property type="match status" value="1"/>
</dbReference>
<evidence type="ECO:0000256" key="2">
    <source>
        <dbReference type="ARBA" id="ARBA00007018"/>
    </source>
</evidence>
<evidence type="ECO:0000313" key="7">
    <source>
        <dbReference type="Proteomes" id="UP000694941"/>
    </source>
</evidence>
<sequence>MYLYDQAPDYLKHNPFIHSGYRVYLSTQECARSLLWWSNETLNIWSHIIGFVFFLGLLIYNSLVVIPQLHPFFEDAFINTCVIISFLVTTFFSVIYHTFGCCSESAYAKWLHWDLAGITATLAAIVTSGVHYGFHCFPEMKVFYLSIIGLLTAGALILHFHSYFQTNTFHYLRVSLFVLWAVFGVVPTFHCFHLYGGYDNPIMQTLLPRIGVMYLLCGTGFAFYITRFPECCFPGRVDFVGSSHQVWHVLIIAAMYWWYLTGTAFVHLRSLNTCSHEMFAQIYSTDIFAIRS</sequence>
<dbReference type="RefSeq" id="XP_013790183.2">
    <property type="nucleotide sequence ID" value="XM_013934729.2"/>
</dbReference>
<evidence type="ECO:0000256" key="1">
    <source>
        <dbReference type="ARBA" id="ARBA00004141"/>
    </source>
</evidence>
<comment type="subcellular location">
    <subcellularLocation>
        <location evidence="1">Membrane</location>
        <topology evidence="1">Multi-pass membrane protein</topology>
    </subcellularLocation>
</comment>
<evidence type="ECO:0000313" key="8">
    <source>
        <dbReference type="RefSeq" id="XP_013790183.2"/>
    </source>
</evidence>
<gene>
    <name evidence="8" type="primary">LOC106474045</name>
</gene>
<evidence type="ECO:0000256" key="3">
    <source>
        <dbReference type="ARBA" id="ARBA00022692"/>
    </source>
</evidence>
<feature type="transmembrane region" description="Helical" evidence="6">
    <location>
        <begin position="44"/>
        <end position="64"/>
    </location>
</feature>
<name>A0ABM1BWT5_LIMPO</name>
<dbReference type="Proteomes" id="UP000694941">
    <property type="component" value="Unplaced"/>
</dbReference>
<dbReference type="Pfam" id="PF03006">
    <property type="entry name" value="HlyIII"/>
    <property type="match status" value="1"/>
</dbReference>
<dbReference type="InterPro" id="IPR004254">
    <property type="entry name" value="AdipoR/HlyIII-related"/>
</dbReference>
<feature type="transmembrane region" description="Helical" evidence="6">
    <location>
        <begin position="246"/>
        <end position="268"/>
    </location>
</feature>
<reference evidence="8" key="1">
    <citation type="submission" date="2025-08" db="UniProtKB">
        <authorList>
            <consortium name="RefSeq"/>
        </authorList>
    </citation>
    <scope>IDENTIFICATION</scope>
    <source>
        <tissue evidence="8">Muscle</tissue>
    </source>
</reference>
<feature type="transmembrane region" description="Helical" evidence="6">
    <location>
        <begin position="170"/>
        <end position="194"/>
    </location>
</feature>
<feature type="transmembrane region" description="Helical" evidence="6">
    <location>
        <begin position="111"/>
        <end position="130"/>
    </location>
</feature>
<organism evidence="7 8">
    <name type="scientific">Limulus polyphemus</name>
    <name type="common">Atlantic horseshoe crab</name>
    <dbReference type="NCBI Taxonomy" id="6850"/>
    <lineage>
        <taxon>Eukaryota</taxon>
        <taxon>Metazoa</taxon>
        <taxon>Ecdysozoa</taxon>
        <taxon>Arthropoda</taxon>
        <taxon>Chelicerata</taxon>
        <taxon>Merostomata</taxon>
        <taxon>Xiphosura</taxon>
        <taxon>Limulidae</taxon>
        <taxon>Limulus</taxon>
    </lineage>
</organism>
<evidence type="ECO:0000256" key="5">
    <source>
        <dbReference type="ARBA" id="ARBA00023136"/>
    </source>
</evidence>
<keyword evidence="5 6" id="KW-0472">Membrane</keyword>
<keyword evidence="7" id="KW-1185">Reference proteome</keyword>
<comment type="similarity">
    <text evidence="2">Belongs to the ADIPOR family.</text>
</comment>
<feature type="transmembrane region" description="Helical" evidence="6">
    <location>
        <begin position="206"/>
        <end position="226"/>
    </location>
</feature>